<gene>
    <name evidence="2" type="ORF">METZ01_LOCUS430276</name>
</gene>
<dbReference type="InterPro" id="IPR033803">
    <property type="entry name" value="CBD-like_Golvesin-Xly"/>
</dbReference>
<dbReference type="Pfam" id="PF25275">
    <property type="entry name" value="Golvesin_C"/>
    <property type="match status" value="1"/>
</dbReference>
<protein>
    <recommendedName>
        <fullName evidence="1">Golvesin/Xly CBD-like domain-containing protein</fullName>
    </recommendedName>
</protein>
<name>A0A382Y252_9ZZZZ</name>
<organism evidence="2">
    <name type="scientific">marine metagenome</name>
    <dbReference type="NCBI Taxonomy" id="408172"/>
    <lineage>
        <taxon>unclassified sequences</taxon>
        <taxon>metagenomes</taxon>
        <taxon>ecological metagenomes</taxon>
    </lineage>
</organism>
<sequence>GLPPVQAKDLPGIIVDNPEAKVTGRWSKSSGVPNHVGTEYLFSSTQGSKVIYPVKFSKGGKYEVRISGAQHANRAPKALVTVLHNDGNQSFRIDQRKAPGTFNKDRSDGYFQSLGFFEFPSGQWDAVEISAKGGGGFVVADAVQFLPVDNDGKVTTPQISQSVKKLSTTEQQALKTRIAKLTADLSALQKRKPAREMVHSVVEKKKPTDLKVHIRGRINNLGAIVPRGVLQVANHGPAPKMPSSSSGRLELAHWIADPSNPLTSRV</sequence>
<feature type="non-terminal residue" evidence="2">
    <location>
        <position position="266"/>
    </location>
</feature>
<evidence type="ECO:0000259" key="1">
    <source>
        <dbReference type="Pfam" id="PF25275"/>
    </source>
</evidence>
<dbReference type="AlphaFoldDB" id="A0A382Y252"/>
<accession>A0A382Y252</accession>
<dbReference type="EMBL" id="UINC01172372">
    <property type="protein sequence ID" value="SVD77422.1"/>
    <property type="molecule type" value="Genomic_DNA"/>
</dbReference>
<feature type="domain" description="Golvesin/Xly CBD-like" evidence="1">
    <location>
        <begin position="13"/>
        <end position="145"/>
    </location>
</feature>
<evidence type="ECO:0000313" key="2">
    <source>
        <dbReference type="EMBL" id="SVD77422.1"/>
    </source>
</evidence>
<feature type="non-terminal residue" evidence="2">
    <location>
        <position position="1"/>
    </location>
</feature>
<reference evidence="2" key="1">
    <citation type="submission" date="2018-05" db="EMBL/GenBank/DDBJ databases">
        <authorList>
            <person name="Lanie J.A."/>
            <person name="Ng W.-L."/>
            <person name="Kazmierczak K.M."/>
            <person name="Andrzejewski T.M."/>
            <person name="Davidsen T.M."/>
            <person name="Wayne K.J."/>
            <person name="Tettelin H."/>
            <person name="Glass J.I."/>
            <person name="Rusch D."/>
            <person name="Podicherti R."/>
            <person name="Tsui H.-C.T."/>
            <person name="Winkler M.E."/>
        </authorList>
    </citation>
    <scope>NUCLEOTIDE SEQUENCE</scope>
</reference>
<proteinExistence type="predicted"/>